<evidence type="ECO:0000313" key="2">
    <source>
        <dbReference type="EMBL" id="CAE0360705.1"/>
    </source>
</evidence>
<organism evidence="2">
    <name type="scientific">Aureoumbra lagunensis</name>
    <dbReference type="NCBI Taxonomy" id="44058"/>
    <lineage>
        <taxon>Eukaryota</taxon>
        <taxon>Sar</taxon>
        <taxon>Stramenopiles</taxon>
        <taxon>Ochrophyta</taxon>
        <taxon>Pelagophyceae</taxon>
        <taxon>Pelagomonadales</taxon>
        <taxon>Aureoumbra</taxon>
    </lineage>
</organism>
<feature type="region of interest" description="Disordered" evidence="1">
    <location>
        <begin position="268"/>
        <end position="296"/>
    </location>
</feature>
<reference evidence="2" key="1">
    <citation type="submission" date="2021-01" db="EMBL/GenBank/DDBJ databases">
        <authorList>
            <person name="Corre E."/>
            <person name="Pelletier E."/>
            <person name="Niang G."/>
            <person name="Scheremetjew M."/>
            <person name="Finn R."/>
            <person name="Kale V."/>
            <person name="Holt S."/>
            <person name="Cochrane G."/>
            <person name="Meng A."/>
            <person name="Brown T."/>
            <person name="Cohen L."/>
        </authorList>
    </citation>
    <scope>NUCLEOTIDE SEQUENCE</scope>
    <source>
        <strain evidence="2">CCMP1510</strain>
    </source>
</reference>
<gene>
    <name evidence="2" type="ORF">ALAG00032_LOCUS1435</name>
</gene>
<name>A0A7S3JS14_9STRA</name>
<evidence type="ECO:0008006" key="3">
    <source>
        <dbReference type="Google" id="ProtNLM"/>
    </source>
</evidence>
<dbReference type="EMBL" id="HBIJ01002065">
    <property type="protein sequence ID" value="CAE0360705.1"/>
    <property type="molecule type" value="Transcribed_RNA"/>
</dbReference>
<proteinExistence type="predicted"/>
<feature type="region of interest" description="Disordered" evidence="1">
    <location>
        <begin position="222"/>
        <end position="243"/>
    </location>
</feature>
<evidence type="ECO:0000256" key="1">
    <source>
        <dbReference type="SAM" id="MobiDB-lite"/>
    </source>
</evidence>
<dbReference type="AlphaFoldDB" id="A0A7S3JS14"/>
<protein>
    <recommendedName>
        <fullName evidence="3">Ubiquitin-like domain-containing protein</fullName>
    </recommendedName>
</protein>
<accession>A0A7S3JS14</accession>
<sequence>MHRLHSEIEPAFFSTNFRPMGHLVRVLSAEAKQRQKFAKDGKINQDDDDKSDVSEVLAEEELASVVRVLTLEGRVIKARGLNVMNTVADLRKVIAQETGASLLEMRLYIDLGTSQNRALGDLAAASSLELLHDGTRTLQDVGLLTAPEWRAVHLRNREYEALRTQLAVATEVIERILEHHYDDFAANFHNVEDLANEFDQFYNSVTQARACVIKARDALGLPRGGSRTPSNYRQEDTDDDDDSIATFHQNDNDNFFFEQEQQHALHNTVHHDPSQCSLENNDPHGGTDHQQQSTCTHPTIRITGAWEDKIEAEEALRLLSLLRQKFPGGANSS</sequence>